<dbReference type="AlphaFoldDB" id="A0A811V0Y6"/>
<sequence length="90" mass="9779">MALLCLTGAVEKTMLSFTTNSEKQSPPSKQSRPAQKLSGEWRSSDGANESGAIPRQPCRMVDNFGLTLLVILSLNKEYLKRSDCSTGGMI</sequence>
<evidence type="ECO:0000313" key="2">
    <source>
        <dbReference type="EMBL" id="CAD7003557.1"/>
    </source>
</evidence>
<reference evidence="2" key="1">
    <citation type="submission" date="2020-11" db="EMBL/GenBank/DDBJ databases">
        <authorList>
            <person name="Whitehead M."/>
        </authorList>
    </citation>
    <scope>NUCLEOTIDE SEQUENCE</scope>
    <source>
        <strain evidence="2">EGII</strain>
    </source>
</reference>
<dbReference type="EMBL" id="CAJHJT010000034">
    <property type="protein sequence ID" value="CAD7003557.1"/>
    <property type="molecule type" value="Genomic_DNA"/>
</dbReference>
<accession>A0A811V0Y6</accession>
<name>A0A811V0Y6_CERCA</name>
<evidence type="ECO:0000313" key="3">
    <source>
        <dbReference type="Proteomes" id="UP000606786"/>
    </source>
</evidence>
<proteinExistence type="predicted"/>
<comment type="caution">
    <text evidence="2">The sequence shown here is derived from an EMBL/GenBank/DDBJ whole genome shotgun (WGS) entry which is preliminary data.</text>
</comment>
<organism evidence="2 3">
    <name type="scientific">Ceratitis capitata</name>
    <name type="common">Mediterranean fruit fly</name>
    <name type="synonym">Tephritis capitata</name>
    <dbReference type="NCBI Taxonomy" id="7213"/>
    <lineage>
        <taxon>Eukaryota</taxon>
        <taxon>Metazoa</taxon>
        <taxon>Ecdysozoa</taxon>
        <taxon>Arthropoda</taxon>
        <taxon>Hexapoda</taxon>
        <taxon>Insecta</taxon>
        <taxon>Pterygota</taxon>
        <taxon>Neoptera</taxon>
        <taxon>Endopterygota</taxon>
        <taxon>Diptera</taxon>
        <taxon>Brachycera</taxon>
        <taxon>Muscomorpha</taxon>
        <taxon>Tephritoidea</taxon>
        <taxon>Tephritidae</taxon>
        <taxon>Ceratitis</taxon>
        <taxon>Ceratitis</taxon>
    </lineage>
</organism>
<protein>
    <submittedName>
        <fullName evidence="2">(Mediterranean fruit fly) hypothetical protein</fullName>
    </submittedName>
</protein>
<evidence type="ECO:0000256" key="1">
    <source>
        <dbReference type="SAM" id="MobiDB-lite"/>
    </source>
</evidence>
<keyword evidence="3" id="KW-1185">Reference proteome</keyword>
<gene>
    <name evidence="2" type="ORF">CCAP1982_LOCUS12006</name>
</gene>
<feature type="region of interest" description="Disordered" evidence="1">
    <location>
        <begin position="17"/>
        <end position="57"/>
    </location>
</feature>
<dbReference type="Proteomes" id="UP000606786">
    <property type="component" value="Unassembled WGS sequence"/>
</dbReference>
<feature type="compositionally biased region" description="Polar residues" evidence="1">
    <location>
        <begin position="17"/>
        <end position="33"/>
    </location>
</feature>